<organism evidence="3 4">
    <name type="scientific">Hymenobacter properus</name>
    <dbReference type="NCBI Taxonomy" id="2791026"/>
    <lineage>
        <taxon>Bacteria</taxon>
        <taxon>Pseudomonadati</taxon>
        <taxon>Bacteroidota</taxon>
        <taxon>Cytophagia</taxon>
        <taxon>Cytophagales</taxon>
        <taxon>Hymenobacteraceae</taxon>
        <taxon>Hymenobacter</taxon>
    </lineage>
</organism>
<sequence>MKKPFLLFLLTAGTTAAVHAQETRFGIKAGGTLSTFVGKDATSTSGNKLGFHAGLVANLGLNDRLSIQPELLYSMKGTKDEAAFGGANLTGYQTLHYLDVPVVLKAKFSQLFLEVGPQAGVLIDAKATVESGSNSTSQANKATFNDVDLGYVLGLGFQADSGPMVGFRYNGAFTNAPKSQSFAGRSFQAQARNSALQLYIGFLFGGK</sequence>
<name>A0A931BEH0_9BACT</name>
<proteinExistence type="predicted"/>
<protein>
    <submittedName>
        <fullName evidence="3">PorT family protein</fullName>
    </submittedName>
</protein>
<dbReference type="Proteomes" id="UP000645610">
    <property type="component" value="Unassembled WGS sequence"/>
</dbReference>
<feature type="domain" description="Outer membrane protein beta-barrel" evidence="2">
    <location>
        <begin position="20"/>
        <end position="175"/>
    </location>
</feature>
<dbReference type="RefSeq" id="WP_196286766.1">
    <property type="nucleotide sequence ID" value="NZ_JADQDP010000003.1"/>
</dbReference>
<evidence type="ECO:0000313" key="3">
    <source>
        <dbReference type="EMBL" id="MBF9142400.1"/>
    </source>
</evidence>
<evidence type="ECO:0000259" key="2">
    <source>
        <dbReference type="Pfam" id="PF13568"/>
    </source>
</evidence>
<reference evidence="3 4" key="1">
    <citation type="submission" date="2020-11" db="EMBL/GenBank/DDBJ databases">
        <authorList>
            <person name="Kim M.K."/>
        </authorList>
    </citation>
    <scope>NUCLEOTIDE SEQUENCE [LARGE SCALE GENOMIC DNA]</scope>
    <source>
        <strain evidence="3 4">BT439</strain>
    </source>
</reference>
<dbReference type="EMBL" id="JADQDP010000003">
    <property type="protein sequence ID" value="MBF9142400.1"/>
    <property type="molecule type" value="Genomic_DNA"/>
</dbReference>
<comment type="caution">
    <text evidence="3">The sequence shown here is derived from an EMBL/GenBank/DDBJ whole genome shotgun (WGS) entry which is preliminary data.</text>
</comment>
<keyword evidence="4" id="KW-1185">Reference proteome</keyword>
<feature type="chain" id="PRO_5037795996" evidence="1">
    <location>
        <begin position="21"/>
        <end position="207"/>
    </location>
</feature>
<dbReference type="AlphaFoldDB" id="A0A931BEH0"/>
<evidence type="ECO:0000256" key="1">
    <source>
        <dbReference type="SAM" id="SignalP"/>
    </source>
</evidence>
<gene>
    <name evidence="3" type="ORF">I2I01_12190</name>
</gene>
<feature type="signal peptide" evidence="1">
    <location>
        <begin position="1"/>
        <end position="20"/>
    </location>
</feature>
<dbReference type="InterPro" id="IPR025665">
    <property type="entry name" value="Beta-barrel_OMP_2"/>
</dbReference>
<accession>A0A931BEH0</accession>
<keyword evidence="1" id="KW-0732">Signal</keyword>
<dbReference type="Pfam" id="PF13568">
    <property type="entry name" value="OMP_b-brl_2"/>
    <property type="match status" value="1"/>
</dbReference>
<evidence type="ECO:0000313" key="4">
    <source>
        <dbReference type="Proteomes" id="UP000645610"/>
    </source>
</evidence>